<dbReference type="SUPFAM" id="SSF57850">
    <property type="entry name" value="RING/U-box"/>
    <property type="match status" value="1"/>
</dbReference>
<dbReference type="PANTHER" id="PTHR46913">
    <property type="entry name" value="RING-H2 FINGER PROTEIN ATL16"/>
    <property type="match status" value="1"/>
</dbReference>
<feature type="transmembrane region" description="Helical" evidence="15">
    <location>
        <begin position="29"/>
        <end position="50"/>
    </location>
</feature>
<dbReference type="GO" id="GO:0008270">
    <property type="term" value="F:zinc ion binding"/>
    <property type="evidence" value="ECO:0007669"/>
    <property type="project" value="UniProtKB-KW"/>
</dbReference>
<dbReference type="SMART" id="SM00184">
    <property type="entry name" value="RING"/>
    <property type="match status" value="1"/>
</dbReference>
<keyword evidence="11 15" id="KW-1133">Transmembrane helix</keyword>
<dbReference type="GO" id="GO:0061630">
    <property type="term" value="F:ubiquitin protein ligase activity"/>
    <property type="evidence" value="ECO:0007669"/>
    <property type="project" value="UniProtKB-EC"/>
</dbReference>
<dbReference type="InterPro" id="IPR001841">
    <property type="entry name" value="Znf_RING"/>
</dbReference>
<dbReference type="Pfam" id="PF13639">
    <property type="entry name" value="zf-RING_2"/>
    <property type="match status" value="1"/>
</dbReference>
<dbReference type="eggNOG" id="KOG0800">
    <property type="taxonomic scope" value="Eukaryota"/>
</dbReference>
<dbReference type="PhylomeDB" id="A0A022QYZ8"/>
<dbReference type="GO" id="GO:0016567">
    <property type="term" value="P:protein ubiquitination"/>
    <property type="evidence" value="ECO:0007669"/>
    <property type="project" value="InterPro"/>
</dbReference>
<dbReference type="EMBL" id="KI630827">
    <property type="protein sequence ID" value="EYU32543.1"/>
    <property type="molecule type" value="Genomic_DNA"/>
</dbReference>
<accession>A0A022QYZ8</accession>
<evidence type="ECO:0000256" key="10">
    <source>
        <dbReference type="ARBA" id="ARBA00022833"/>
    </source>
</evidence>
<dbReference type="Gene3D" id="3.30.40.10">
    <property type="entry name" value="Zinc/RING finger domain, C3HC4 (zinc finger)"/>
    <property type="match status" value="1"/>
</dbReference>
<keyword evidence="12 15" id="KW-0472">Membrane</keyword>
<dbReference type="Proteomes" id="UP000030748">
    <property type="component" value="Unassembled WGS sequence"/>
</dbReference>
<evidence type="ECO:0000256" key="4">
    <source>
        <dbReference type="ARBA" id="ARBA00012483"/>
    </source>
</evidence>
<organism evidence="17 18">
    <name type="scientific">Erythranthe guttata</name>
    <name type="common">Yellow monkey flower</name>
    <name type="synonym">Mimulus guttatus</name>
    <dbReference type="NCBI Taxonomy" id="4155"/>
    <lineage>
        <taxon>Eukaryota</taxon>
        <taxon>Viridiplantae</taxon>
        <taxon>Streptophyta</taxon>
        <taxon>Embryophyta</taxon>
        <taxon>Tracheophyta</taxon>
        <taxon>Spermatophyta</taxon>
        <taxon>Magnoliopsida</taxon>
        <taxon>eudicotyledons</taxon>
        <taxon>Gunneridae</taxon>
        <taxon>Pentapetalae</taxon>
        <taxon>asterids</taxon>
        <taxon>lamiids</taxon>
        <taxon>Lamiales</taxon>
        <taxon>Phrymaceae</taxon>
        <taxon>Erythranthe</taxon>
    </lineage>
</organism>
<evidence type="ECO:0000256" key="14">
    <source>
        <dbReference type="PROSITE-ProRule" id="PRU00175"/>
    </source>
</evidence>
<evidence type="ECO:0000256" key="5">
    <source>
        <dbReference type="ARBA" id="ARBA00022679"/>
    </source>
</evidence>
<comment type="catalytic activity">
    <reaction evidence="1">
        <text>S-ubiquitinyl-[E2 ubiquitin-conjugating enzyme]-L-cysteine + [acceptor protein]-L-lysine = [E2 ubiquitin-conjugating enzyme]-L-cysteine + N(6)-ubiquitinyl-[acceptor protein]-L-lysine.</text>
        <dbReference type="EC" id="2.3.2.27"/>
    </reaction>
</comment>
<dbReference type="CDD" id="cd16461">
    <property type="entry name" value="RING-H2_EL5-like"/>
    <property type="match status" value="1"/>
</dbReference>
<dbReference type="PROSITE" id="PS50089">
    <property type="entry name" value="ZF_RING_2"/>
    <property type="match status" value="1"/>
</dbReference>
<evidence type="ECO:0000313" key="18">
    <source>
        <dbReference type="Proteomes" id="UP000030748"/>
    </source>
</evidence>
<dbReference type="FunFam" id="3.30.40.10:FF:000187">
    <property type="entry name" value="E3 ubiquitin-protein ligase ATL6"/>
    <property type="match status" value="1"/>
</dbReference>
<evidence type="ECO:0000256" key="8">
    <source>
        <dbReference type="ARBA" id="ARBA00022771"/>
    </source>
</evidence>
<comment type="pathway">
    <text evidence="3">Protein modification; protein ubiquitination.</text>
</comment>
<dbReference type="PANTHER" id="PTHR46913:SF1">
    <property type="entry name" value="RING-H2 FINGER PROTEIN ATL16"/>
    <property type="match status" value="1"/>
</dbReference>
<evidence type="ECO:0000256" key="2">
    <source>
        <dbReference type="ARBA" id="ARBA00004167"/>
    </source>
</evidence>
<evidence type="ECO:0000256" key="7">
    <source>
        <dbReference type="ARBA" id="ARBA00022723"/>
    </source>
</evidence>
<evidence type="ECO:0000256" key="1">
    <source>
        <dbReference type="ARBA" id="ARBA00000900"/>
    </source>
</evidence>
<dbReference type="AlphaFoldDB" id="A0A022QYZ8"/>
<keyword evidence="8 14" id="KW-0863">Zinc-finger</keyword>
<feature type="domain" description="RING-type" evidence="16">
    <location>
        <begin position="105"/>
        <end position="147"/>
    </location>
</feature>
<dbReference type="InterPro" id="IPR013083">
    <property type="entry name" value="Znf_RING/FYVE/PHD"/>
</dbReference>
<evidence type="ECO:0000256" key="3">
    <source>
        <dbReference type="ARBA" id="ARBA00004906"/>
    </source>
</evidence>
<keyword evidence="5" id="KW-0808">Transferase</keyword>
<evidence type="ECO:0000256" key="12">
    <source>
        <dbReference type="ARBA" id="ARBA00023136"/>
    </source>
</evidence>
<evidence type="ECO:0000256" key="6">
    <source>
        <dbReference type="ARBA" id="ARBA00022692"/>
    </source>
</evidence>
<name>A0A022QYZ8_ERYGU</name>
<comment type="subcellular location">
    <subcellularLocation>
        <location evidence="2">Membrane</location>
        <topology evidence="2">Single-pass membrane protein</topology>
    </subcellularLocation>
</comment>
<keyword evidence="7" id="KW-0479">Metal-binding</keyword>
<gene>
    <name evidence="17" type="ORF">MIMGU_mgv1a023561mg</name>
</gene>
<dbReference type="InterPro" id="IPR044600">
    <property type="entry name" value="ATL1/ATL16-like"/>
</dbReference>
<evidence type="ECO:0000256" key="15">
    <source>
        <dbReference type="SAM" id="Phobius"/>
    </source>
</evidence>
<keyword evidence="18" id="KW-1185">Reference proteome</keyword>
<proteinExistence type="inferred from homology"/>
<comment type="similarity">
    <text evidence="13">Belongs to the RING-type zinc finger family. ATL subfamily.</text>
</comment>
<protein>
    <recommendedName>
        <fullName evidence="4">RING-type E3 ubiquitin transferase</fullName>
        <ecNumber evidence="4">2.3.2.27</ecNumber>
    </recommendedName>
</protein>
<keyword evidence="9" id="KW-0833">Ubl conjugation pathway</keyword>
<keyword evidence="6 15" id="KW-0812">Transmembrane</keyword>
<sequence length="264" mass="30238">MDLMSQNPIHLDESKALSPITSPQISSPIIAIAMFGILSTCFFLIGYYVFVVKCYLNRTSHISDDPPTFYSPRRENRGLDASAIRSIPILEFKKVEFSEQKPYECPVCLDEFEEDEKIRVIPFCGHYFHVDCIDVWLHKNANCPICRTSVLAHDISLNYWDQTIIHARDQSPSNYDEEYVVIEMESQENSNSGELISSIPSKDKFENNKISRSGGKIGRVLSMGDECIHTTQKDEQFEVVHPIIRRSFSMDYCSNGRVTRSLFS</sequence>
<dbReference type="EC" id="2.3.2.27" evidence="4"/>
<dbReference type="GO" id="GO:0016020">
    <property type="term" value="C:membrane"/>
    <property type="evidence" value="ECO:0007669"/>
    <property type="project" value="UniProtKB-SubCell"/>
</dbReference>
<keyword evidence="10" id="KW-0862">Zinc</keyword>
<evidence type="ECO:0000259" key="16">
    <source>
        <dbReference type="PROSITE" id="PS50089"/>
    </source>
</evidence>
<evidence type="ECO:0000313" key="17">
    <source>
        <dbReference type="EMBL" id="EYU32543.1"/>
    </source>
</evidence>
<reference evidence="17 18" key="1">
    <citation type="journal article" date="2013" name="Proc. Natl. Acad. Sci. U.S.A.">
        <title>Fine-scale variation in meiotic recombination in Mimulus inferred from population shotgun sequencing.</title>
        <authorList>
            <person name="Hellsten U."/>
            <person name="Wright K.M."/>
            <person name="Jenkins J."/>
            <person name="Shu S."/>
            <person name="Yuan Y."/>
            <person name="Wessler S.R."/>
            <person name="Schmutz J."/>
            <person name="Willis J.H."/>
            <person name="Rokhsar D.S."/>
        </authorList>
    </citation>
    <scope>NUCLEOTIDE SEQUENCE [LARGE SCALE GENOMIC DNA]</scope>
    <source>
        <strain evidence="18">cv. DUN x IM62</strain>
    </source>
</reference>
<evidence type="ECO:0000256" key="11">
    <source>
        <dbReference type="ARBA" id="ARBA00022989"/>
    </source>
</evidence>
<evidence type="ECO:0000256" key="9">
    <source>
        <dbReference type="ARBA" id="ARBA00022786"/>
    </source>
</evidence>
<evidence type="ECO:0000256" key="13">
    <source>
        <dbReference type="ARBA" id="ARBA00024209"/>
    </source>
</evidence>